<accession>A0A0V0GUX3</accession>
<protein>
    <submittedName>
        <fullName evidence="1">Putative ovule protein</fullName>
    </submittedName>
</protein>
<dbReference type="EMBL" id="GEDG01030364">
    <property type="protein sequence ID" value="JAP11972.1"/>
    <property type="molecule type" value="Transcribed_RNA"/>
</dbReference>
<evidence type="ECO:0000313" key="1">
    <source>
        <dbReference type="EMBL" id="JAP11972.1"/>
    </source>
</evidence>
<reference evidence="1" key="1">
    <citation type="submission" date="2015-12" db="EMBL/GenBank/DDBJ databases">
        <title>Gene expression during late stages of embryo sac development: a critical building block for successful pollen-pistil interactions.</title>
        <authorList>
            <person name="Liu Y."/>
            <person name="Joly V."/>
            <person name="Sabar M."/>
            <person name="Matton D.P."/>
        </authorList>
    </citation>
    <scope>NUCLEOTIDE SEQUENCE</scope>
</reference>
<feature type="non-terminal residue" evidence="1">
    <location>
        <position position="1"/>
    </location>
</feature>
<proteinExistence type="predicted"/>
<sequence>LEIFSSKLRKFHPKPCRHKCPWGCWKVRGTTRYNLLNFHSLVTTEEHQATRQGAPNFCVVQQNMYTLVAGFERGILLCTRCGRDWIASCLIIS</sequence>
<dbReference type="AlphaFoldDB" id="A0A0V0GUX3"/>
<name>A0A0V0GUX3_SOLCH</name>
<organism evidence="1">
    <name type="scientific">Solanum chacoense</name>
    <name type="common">Chaco potato</name>
    <dbReference type="NCBI Taxonomy" id="4108"/>
    <lineage>
        <taxon>Eukaryota</taxon>
        <taxon>Viridiplantae</taxon>
        <taxon>Streptophyta</taxon>
        <taxon>Embryophyta</taxon>
        <taxon>Tracheophyta</taxon>
        <taxon>Spermatophyta</taxon>
        <taxon>Magnoliopsida</taxon>
        <taxon>eudicotyledons</taxon>
        <taxon>Gunneridae</taxon>
        <taxon>Pentapetalae</taxon>
        <taxon>asterids</taxon>
        <taxon>lamiids</taxon>
        <taxon>Solanales</taxon>
        <taxon>Solanaceae</taxon>
        <taxon>Solanoideae</taxon>
        <taxon>Solaneae</taxon>
        <taxon>Solanum</taxon>
    </lineage>
</organism>